<dbReference type="SMART" id="SM00516">
    <property type="entry name" value="SEC14"/>
    <property type="match status" value="1"/>
</dbReference>
<dbReference type="Pfam" id="PF00650">
    <property type="entry name" value="CRAL_TRIO"/>
    <property type="match status" value="1"/>
</dbReference>
<evidence type="ECO:0000313" key="2">
    <source>
        <dbReference type="Proteomes" id="UP000515154"/>
    </source>
</evidence>
<organism evidence="2 4">
    <name type="scientific">Octopus sinensis</name>
    <name type="common">East Asian common octopus</name>
    <dbReference type="NCBI Taxonomy" id="2607531"/>
    <lineage>
        <taxon>Eukaryota</taxon>
        <taxon>Metazoa</taxon>
        <taxon>Spiralia</taxon>
        <taxon>Lophotrochozoa</taxon>
        <taxon>Mollusca</taxon>
        <taxon>Cephalopoda</taxon>
        <taxon>Coleoidea</taxon>
        <taxon>Octopodiformes</taxon>
        <taxon>Octopoda</taxon>
        <taxon>Incirrata</taxon>
        <taxon>Octopodidae</taxon>
        <taxon>Octopus</taxon>
    </lineage>
</organism>
<dbReference type="PANTHER" id="PTHR10174">
    <property type="entry name" value="ALPHA-TOCOPHEROL TRANSFER PROTEIN-RELATED"/>
    <property type="match status" value="1"/>
</dbReference>
<dbReference type="Gene3D" id="1.10.8.20">
    <property type="entry name" value="N-terminal domain of phosphatidylinositol transfer protein sec14p"/>
    <property type="match status" value="1"/>
</dbReference>
<evidence type="ECO:0000313" key="4">
    <source>
        <dbReference type="RefSeq" id="XP_029646053.1"/>
    </source>
</evidence>
<gene>
    <name evidence="3 4 5" type="primary">LOC115219888</name>
</gene>
<dbReference type="AlphaFoldDB" id="A0A6P7T5C1"/>
<dbReference type="PRINTS" id="PR00180">
    <property type="entry name" value="CRETINALDHBP"/>
</dbReference>
<dbReference type="SUPFAM" id="SSF52087">
    <property type="entry name" value="CRAL/TRIO domain"/>
    <property type="match status" value="1"/>
</dbReference>
<dbReference type="CDD" id="cd00170">
    <property type="entry name" value="SEC14"/>
    <property type="match status" value="1"/>
</dbReference>
<reference evidence="3 4" key="1">
    <citation type="submission" date="2025-08" db="UniProtKB">
        <authorList>
            <consortium name="RefSeq"/>
        </authorList>
    </citation>
    <scope>IDENTIFICATION</scope>
</reference>
<dbReference type="PANTHER" id="PTHR10174:SF200">
    <property type="entry name" value="RETINALDEHYDE-BINDING PROTEIN 1"/>
    <property type="match status" value="1"/>
</dbReference>
<dbReference type="GO" id="GO:1902936">
    <property type="term" value="F:phosphatidylinositol bisphosphate binding"/>
    <property type="evidence" value="ECO:0007669"/>
    <property type="project" value="TreeGrafter"/>
</dbReference>
<dbReference type="RefSeq" id="XP_036365413.1">
    <property type="nucleotide sequence ID" value="XM_036509520.1"/>
</dbReference>
<keyword evidence="2" id="KW-1185">Reference proteome</keyword>
<dbReference type="InterPro" id="IPR011074">
    <property type="entry name" value="CRAL/TRIO_N_dom"/>
</dbReference>
<proteinExistence type="predicted"/>
<dbReference type="RefSeq" id="XP_029646053.1">
    <property type="nucleotide sequence ID" value="XM_029790193.2"/>
</dbReference>
<dbReference type="SUPFAM" id="SSF46938">
    <property type="entry name" value="CRAL/TRIO N-terminal domain"/>
    <property type="match status" value="1"/>
</dbReference>
<dbReference type="SMART" id="SM01100">
    <property type="entry name" value="CRAL_TRIO_N"/>
    <property type="match status" value="1"/>
</dbReference>
<dbReference type="InterPro" id="IPR036273">
    <property type="entry name" value="CRAL/TRIO_N_dom_sf"/>
</dbReference>
<name>A0A6P7T5C1_9MOLL</name>
<dbReference type="PROSITE" id="PS50191">
    <property type="entry name" value="CRAL_TRIO"/>
    <property type="match status" value="1"/>
</dbReference>
<dbReference type="Pfam" id="PF03765">
    <property type="entry name" value="CRAL_TRIO_N"/>
    <property type="match status" value="1"/>
</dbReference>
<dbReference type="InterPro" id="IPR036865">
    <property type="entry name" value="CRAL-TRIO_dom_sf"/>
</dbReference>
<dbReference type="GO" id="GO:0016020">
    <property type="term" value="C:membrane"/>
    <property type="evidence" value="ECO:0007669"/>
    <property type="project" value="TreeGrafter"/>
</dbReference>
<protein>
    <submittedName>
        <fullName evidence="3 4">Retinaldehyde-binding protein 1-like</fullName>
    </submittedName>
</protein>
<dbReference type="InterPro" id="IPR001251">
    <property type="entry name" value="CRAL-TRIO_dom"/>
</dbReference>
<accession>A0A6P7T5C1</accession>
<feature type="domain" description="CRAL-TRIO" evidence="1">
    <location>
        <begin position="108"/>
        <end position="269"/>
    </location>
</feature>
<dbReference type="RefSeq" id="XP_029646052.1">
    <property type="nucleotide sequence ID" value="XM_029790192.2"/>
</dbReference>
<sequence>MASIYDHIFKKGSLTPALVEKARIELYETKDKQTICINELRKVILENKSCDEGQEVFEMVEKKDDDFLLRFLRARKFDVKKTYGLLKGHLKFHKNYPQLTSDLTLESVQPCLERGYPCLLPLRDKEGRTVFCFSIENWDKNEFPFLVIMRAYLYLLQKLIVNHQTQVTGCVLIENFYNYSLKQAWGLKTSELKAMVDILQGSFPARFQGVHVINEPWYFTWTYAMVKPFLKRKLSKKVFVHGYSLENFWDYFDQDSMPKELGGGGPSYDSQILIDALKKLENE</sequence>
<evidence type="ECO:0000313" key="3">
    <source>
        <dbReference type="RefSeq" id="XP_029646052.1"/>
    </source>
</evidence>
<dbReference type="KEGG" id="osn:115219888"/>
<dbReference type="Proteomes" id="UP000515154">
    <property type="component" value="Linkage group LG15"/>
</dbReference>
<evidence type="ECO:0000259" key="1">
    <source>
        <dbReference type="PROSITE" id="PS50191"/>
    </source>
</evidence>
<evidence type="ECO:0000313" key="5">
    <source>
        <dbReference type="RefSeq" id="XP_036365413.1"/>
    </source>
</evidence>
<dbReference type="Gene3D" id="3.40.525.10">
    <property type="entry name" value="CRAL-TRIO lipid binding domain"/>
    <property type="match status" value="1"/>
</dbReference>